<dbReference type="Proteomes" id="UP000005546">
    <property type="component" value="Unassembled WGS sequence"/>
</dbReference>
<dbReference type="InterPro" id="IPR051332">
    <property type="entry name" value="Fosfomycin_Res_Enzymes"/>
</dbReference>
<feature type="domain" description="VOC" evidence="1">
    <location>
        <begin position="2"/>
        <end position="127"/>
    </location>
</feature>
<dbReference type="SUPFAM" id="SSF54593">
    <property type="entry name" value="Glyoxalase/Bleomycin resistance protein/Dihydroxybiphenyl dioxygenase"/>
    <property type="match status" value="1"/>
</dbReference>
<dbReference type="PANTHER" id="PTHR36113:SF1">
    <property type="entry name" value="GLYOXALASE_BLEOMYCIN RESISTANCE PROTEIN_DIOXYGENASE"/>
    <property type="match status" value="1"/>
</dbReference>
<comment type="caution">
    <text evidence="2">The sequence shown here is derived from an EMBL/GenBank/DDBJ whole genome shotgun (WGS) entry which is preliminary data.</text>
</comment>
<dbReference type="InterPro" id="IPR037523">
    <property type="entry name" value="VOC_core"/>
</dbReference>
<name>F3QSE1_9BACT</name>
<dbReference type="InterPro" id="IPR029068">
    <property type="entry name" value="Glyas_Bleomycin-R_OHBP_Dase"/>
</dbReference>
<keyword evidence="3" id="KW-1185">Reference proteome</keyword>
<dbReference type="eggNOG" id="COG0346">
    <property type="taxonomic scope" value="Bacteria"/>
</dbReference>
<evidence type="ECO:0000313" key="3">
    <source>
        <dbReference type="Proteomes" id="UP000005546"/>
    </source>
</evidence>
<dbReference type="EMBL" id="AFBR01000028">
    <property type="protein sequence ID" value="EGG55228.1"/>
    <property type="molecule type" value="Genomic_DNA"/>
</dbReference>
<dbReference type="AlphaFoldDB" id="F3QSE1"/>
<dbReference type="STRING" id="762982.HMPREF9442_01099"/>
<evidence type="ECO:0000259" key="1">
    <source>
        <dbReference type="PROSITE" id="PS51819"/>
    </source>
</evidence>
<evidence type="ECO:0000313" key="2">
    <source>
        <dbReference type="EMBL" id="EGG55228.1"/>
    </source>
</evidence>
<dbReference type="HOGENOM" id="CLU_046006_16_0_10"/>
<reference evidence="2 3" key="1">
    <citation type="submission" date="2011-02" db="EMBL/GenBank/DDBJ databases">
        <authorList>
            <person name="Weinstock G."/>
            <person name="Sodergren E."/>
            <person name="Clifton S."/>
            <person name="Fulton L."/>
            <person name="Fulton B."/>
            <person name="Courtney L."/>
            <person name="Fronick C."/>
            <person name="Harrison M."/>
            <person name="Strong C."/>
            <person name="Farmer C."/>
            <person name="Delahaunty K."/>
            <person name="Markovic C."/>
            <person name="Hall O."/>
            <person name="Minx P."/>
            <person name="Tomlinson C."/>
            <person name="Mitreva M."/>
            <person name="Hou S."/>
            <person name="Chen J."/>
            <person name="Wollam A."/>
            <person name="Pepin K.H."/>
            <person name="Johnson M."/>
            <person name="Bhonagiri V."/>
            <person name="Zhang X."/>
            <person name="Suruliraj S."/>
            <person name="Warren W."/>
            <person name="Chinwalla A."/>
            <person name="Mardis E.R."/>
            <person name="Wilson R.K."/>
        </authorList>
    </citation>
    <scope>NUCLEOTIDE SEQUENCE [LARGE SCALE GENOMIC DNA]</scope>
    <source>
        <strain evidence="2 3">YIT 11841</strain>
    </source>
</reference>
<protein>
    <submittedName>
        <fullName evidence="2">Glyoxalase family protein</fullName>
    </submittedName>
</protein>
<dbReference type="Gene3D" id="3.10.180.10">
    <property type="entry name" value="2,3-Dihydroxybiphenyl 1,2-Dioxygenase, domain 1"/>
    <property type="match status" value="1"/>
</dbReference>
<accession>F3QSE1</accession>
<dbReference type="PANTHER" id="PTHR36113">
    <property type="entry name" value="LYASE, PUTATIVE-RELATED-RELATED"/>
    <property type="match status" value="1"/>
</dbReference>
<sequence>MKINHVAMYVRDLEAVKDFFVRFFDAVSNEMYHNPRTGLKSYFLSFEDGAKLEIMSRPDMTEGTKELCQIGYIHLAFSVGSKAQVDRLTSSLQVQGYAVLSGPRFTGDGFYESCVLGPEGNQIEITE</sequence>
<dbReference type="PROSITE" id="PS51819">
    <property type="entry name" value="VOC"/>
    <property type="match status" value="1"/>
</dbReference>
<dbReference type="Pfam" id="PF00903">
    <property type="entry name" value="Glyoxalase"/>
    <property type="match status" value="1"/>
</dbReference>
<dbReference type="InterPro" id="IPR004360">
    <property type="entry name" value="Glyas_Fos-R_dOase_dom"/>
</dbReference>
<organism evidence="2 3">
    <name type="scientific">Paraprevotella xylaniphila YIT 11841</name>
    <dbReference type="NCBI Taxonomy" id="762982"/>
    <lineage>
        <taxon>Bacteria</taxon>
        <taxon>Pseudomonadati</taxon>
        <taxon>Bacteroidota</taxon>
        <taxon>Bacteroidia</taxon>
        <taxon>Bacteroidales</taxon>
        <taxon>Prevotellaceae</taxon>
        <taxon>Paraprevotella</taxon>
    </lineage>
</organism>
<proteinExistence type="predicted"/>
<gene>
    <name evidence="2" type="ORF">HMPREF9442_01099</name>
</gene>
<dbReference type="RefSeq" id="WP_008625919.1">
    <property type="nucleotide sequence ID" value="NZ_GL883831.1"/>
</dbReference>
<dbReference type="OrthoDB" id="9789012at2"/>